<evidence type="ECO:0000256" key="1">
    <source>
        <dbReference type="ARBA" id="ARBA00009600"/>
    </source>
</evidence>
<organism evidence="3 4">
    <name type="scientific">Niveispirillum lacus</name>
    <dbReference type="NCBI Taxonomy" id="1981099"/>
    <lineage>
        <taxon>Bacteria</taxon>
        <taxon>Pseudomonadati</taxon>
        <taxon>Pseudomonadota</taxon>
        <taxon>Alphaproteobacteria</taxon>
        <taxon>Rhodospirillales</taxon>
        <taxon>Azospirillaceae</taxon>
        <taxon>Niveispirillum</taxon>
    </lineage>
</organism>
<dbReference type="SUPFAM" id="SSF143456">
    <property type="entry name" value="VC0467-like"/>
    <property type="match status" value="1"/>
</dbReference>
<evidence type="ECO:0000256" key="2">
    <source>
        <dbReference type="HAMAP-Rule" id="MF_00758"/>
    </source>
</evidence>
<dbReference type="NCBIfam" id="NF001268">
    <property type="entry name" value="PRK00228.1-4"/>
    <property type="match status" value="1"/>
</dbReference>
<dbReference type="Pfam" id="PF02622">
    <property type="entry name" value="DUF179"/>
    <property type="match status" value="1"/>
</dbReference>
<sequence>MPQPQKKPLTSLTGHLLIAMPQMPDPRFEKTVIYICVHNADGAMGLVVNRLFDGISFTSLLQQLDIDVTRPARELRVHFGGPVESGRGFVLHSPDYHQDGSMPVGDQVVLTATVDILRAVAEGHGPEKAILALGYAGWGPGQLDQEMQQNGWLHAPADSAILFDSDLDGKWERALAKLGINLSMLSSDIGHA</sequence>
<dbReference type="PANTHER" id="PTHR30327:SF1">
    <property type="entry name" value="UPF0301 PROTEIN YQGE"/>
    <property type="match status" value="1"/>
</dbReference>
<name>A0A255YUM4_9PROT</name>
<proteinExistence type="inferred from homology"/>
<dbReference type="InterPro" id="IPR003774">
    <property type="entry name" value="AlgH-like"/>
</dbReference>
<protein>
    <recommendedName>
        <fullName evidence="2">UPF0301 protein CHU95_16405</fullName>
    </recommendedName>
</protein>
<comment type="similarity">
    <text evidence="1 2">Belongs to the UPF0301 (AlgH) family.</text>
</comment>
<evidence type="ECO:0000313" key="3">
    <source>
        <dbReference type="EMBL" id="OYQ32384.1"/>
    </source>
</evidence>
<dbReference type="PANTHER" id="PTHR30327">
    <property type="entry name" value="UNCHARACTERIZED PROTEIN YQGE"/>
    <property type="match status" value="1"/>
</dbReference>
<accession>A0A255YUM4</accession>
<dbReference type="Gene3D" id="3.40.1740.10">
    <property type="entry name" value="VC0467-like"/>
    <property type="match status" value="1"/>
</dbReference>
<dbReference type="Proteomes" id="UP000216998">
    <property type="component" value="Unassembled WGS sequence"/>
</dbReference>
<dbReference type="GO" id="GO:0005829">
    <property type="term" value="C:cytosol"/>
    <property type="evidence" value="ECO:0007669"/>
    <property type="project" value="TreeGrafter"/>
</dbReference>
<dbReference type="EMBL" id="NOXU01000031">
    <property type="protein sequence ID" value="OYQ32384.1"/>
    <property type="molecule type" value="Genomic_DNA"/>
</dbReference>
<dbReference type="OrthoDB" id="9807486at2"/>
<keyword evidence="4" id="KW-1185">Reference proteome</keyword>
<comment type="caution">
    <text evidence="3">The sequence shown here is derived from an EMBL/GenBank/DDBJ whole genome shotgun (WGS) entry which is preliminary data.</text>
</comment>
<dbReference type="HAMAP" id="MF_00758">
    <property type="entry name" value="UPF0301"/>
    <property type="match status" value="1"/>
</dbReference>
<reference evidence="3 4" key="1">
    <citation type="submission" date="2017-07" db="EMBL/GenBank/DDBJ databases">
        <title>Niveispirillum cyanobacteriorum sp. nov., isolated from cyanobacterial aggregates in a eutrophic lake.</title>
        <authorList>
            <person name="Cai H."/>
        </authorList>
    </citation>
    <scope>NUCLEOTIDE SEQUENCE [LARGE SCALE GENOMIC DNA]</scope>
    <source>
        <strain evidence="4">TH1-14</strain>
    </source>
</reference>
<gene>
    <name evidence="3" type="ORF">CHU95_16405</name>
</gene>
<dbReference type="RefSeq" id="WP_094457421.1">
    <property type="nucleotide sequence ID" value="NZ_NOXU01000031.1"/>
</dbReference>
<dbReference type="AlphaFoldDB" id="A0A255YUM4"/>
<evidence type="ECO:0000313" key="4">
    <source>
        <dbReference type="Proteomes" id="UP000216998"/>
    </source>
</evidence>
<dbReference type="NCBIfam" id="NF001266">
    <property type="entry name" value="PRK00228.1-1"/>
    <property type="match status" value="1"/>
</dbReference>